<protein>
    <submittedName>
        <fullName evidence="1">Uncharacterized protein</fullName>
    </submittedName>
</protein>
<gene>
    <name evidence="1" type="ORF">KC19_2G244700</name>
</gene>
<dbReference type="EMBL" id="CM026422">
    <property type="protein sequence ID" value="KAG0588460.1"/>
    <property type="molecule type" value="Genomic_DNA"/>
</dbReference>
<dbReference type="AlphaFoldDB" id="A0A8T0IXI7"/>
<evidence type="ECO:0000313" key="1">
    <source>
        <dbReference type="EMBL" id="KAG0588460.1"/>
    </source>
</evidence>
<evidence type="ECO:0000313" key="2">
    <source>
        <dbReference type="Proteomes" id="UP000822688"/>
    </source>
</evidence>
<sequence>MDNESQCAVVMLYRLQVISFGHPNLTCEHGCRISYVARMRDSNIWHRCVSTNPVCICHYSKILLRSFLQFTGADIAAMSIHAGNC</sequence>
<keyword evidence="2" id="KW-1185">Reference proteome</keyword>
<organism evidence="1 2">
    <name type="scientific">Ceratodon purpureus</name>
    <name type="common">Fire moss</name>
    <name type="synonym">Dicranum purpureum</name>
    <dbReference type="NCBI Taxonomy" id="3225"/>
    <lineage>
        <taxon>Eukaryota</taxon>
        <taxon>Viridiplantae</taxon>
        <taxon>Streptophyta</taxon>
        <taxon>Embryophyta</taxon>
        <taxon>Bryophyta</taxon>
        <taxon>Bryophytina</taxon>
        <taxon>Bryopsida</taxon>
        <taxon>Dicranidae</taxon>
        <taxon>Pseudoditrichales</taxon>
        <taxon>Ditrichaceae</taxon>
        <taxon>Ceratodon</taxon>
    </lineage>
</organism>
<reference evidence="1" key="1">
    <citation type="submission" date="2020-06" db="EMBL/GenBank/DDBJ databases">
        <title>WGS assembly of Ceratodon purpureus strain R40.</title>
        <authorList>
            <person name="Carey S.B."/>
            <person name="Jenkins J."/>
            <person name="Shu S."/>
            <person name="Lovell J.T."/>
            <person name="Sreedasyam A."/>
            <person name="Maumus F."/>
            <person name="Tiley G.P."/>
            <person name="Fernandez-Pozo N."/>
            <person name="Barry K."/>
            <person name="Chen C."/>
            <person name="Wang M."/>
            <person name="Lipzen A."/>
            <person name="Daum C."/>
            <person name="Saski C.A."/>
            <person name="Payton A.C."/>
            <person name="Mcbreen J.C."/>
            <person name="Conrad R.E."/>
            <person name="Kollar L.M."/>
            <person name="Olsson S."/>
            <person name="Huttunen S."/>
            <person name="Landis J.B."/>
            <person name="Wickett N.J."/>
            <person name="Johnson M.G."/>
            <person name="Rensing S.A."/>
            <person name="Grimwood J."/>
            <person name="Schmutz J."/>
            <person name="Mcdaniel S.F."/>
        </authorList>
    </citation>
    <scope>NUCLEOTIDE SEQUENCE</scope>
    <source>
        <strain evidence="1">R40</strain>
    </source>
</reference>
<accession>A0A8T0IXI7</accession>
<dbReference type="Proteomes" id="UP000822688">
    <property type="component" value="Chromosome 2"/>
</dbReference>
<name>A0A8T0IXI7_CERPU</name>
<comment type="caution">
    <text evidence="1">The sequence shown here is derived from an EMBL/GenBank/DDBJ whole genome shotgun (WGS) entry which is preliminary data.</text>
</comment>
<proteinExistence type="predicted"/>